<evidence type="ECO:0000259" key="1">
    <source>
        <dbReference type="SMART" id="SM01285"/>
    </source>
</evidence>
<evidence type="ECO:0000313" key="3">
    <source>
        <dbReference type="Proteomes" id="UP001176961"/>
    </source>
</evidence>
<gene>
    <name evidence="2" type="ORF">CYNAS_LOCUS17651</name>
</gene>
<dbReference type="InterPro" id="IPR029149">
    <property type="entry name" value="Creatin/AminoP/Spt16_N"/>
</dbReference>
<protein>
    <recommendedName>
        <fullName evidence="1">FACT complex subunit SPT16 N-terminal lobe domain-containing protein</fullName>
    </recommendedName>
</protein>
<dbReference type="Pfam" id="PF14826">
    <property type="entry name" value="FACT-Spt16_Nlob"/>
    <property type="match status" value="1"/>
</dbReference>
<comment type="caution">
    <text evidence="2">The sequence shown here is derived from an EMBL/GenBank/DDBJ whole genome shotgun (WGS) entry which is preliminary data.</text>
</comment>
<dbReference type="Proteomes" id="UP001176961">
    <property type="component" value="Unassembled WGS sequence"/>
</dbReference>
<dbReference type="AlphaFoldDB" id="A0AA36H7Y8"/>
<reference evidence="2" key="1">
    <citation type="submission" date="2023-07" db="EMBL/GenBank/DDBJ databases">
        <authorList>
            <consortium name="CYATHOMIX"/>
        </authorList>
    </citation>
    <scope>NUCLEOTIDE SEQUENCE</scope>
    <source>
        <strain evidence="2">N/A</strain>
    </source>
</reference>
<dbReference type="InterPro" id="IPR029148">
    <property type="entry name" value="FACT-SPT16_Nlobe"/>
</dbReference>
<name>A0AA36H7Y8_CYLNA</name>
<keyword evidence="3" id="KW-1185">Reference proteome</keyword>
<organism evidence="2 3">
    <name type="scientific">Cylicocyclus nassatus</name>
    <name type="common">Nematode worm</name>
    <dbReference type="NCBI Taxonomy" id="53992"/>
    <lineage>
        <taxon>Eukaryota</taxon>
        <taxon>Metazoa</taxon>
        <taxon>Ecdysozoa</taxon>
        <taxon>Nematoda</taxon>
        <taxon>Chromadorea</taxon>
        <taxon>Rhabditida</taxon>
        <taxon>Rhabditina</taxon>
        <taxon>Rhabditomorpha</taxon>
        <taxon>Strongyloidea</taxon>
        <taxon>Strongylidae</taxon>
        <taxon>Cylicocyclus</taxon>
    </lineage>
</organism>
<feature type="domain" description="FACT complex subunit SPT16 N-terminal lobe" evidence="1">
    <location>
        <begin position="9"/>
        <end position="133"/>
    </location>
</feature>
<proteinExistence type="predicted"/>
<dbReference type="Gene3D" id="3.40.350.10">
    <property type="entry name" value="Creatinase/prolidase N-terminal domain"/>
    <property type="match status" value="1"/>
</dbReference>
<accession>A0AA36H7Y8</accession>
<sequence length="161" mass="17878">MPEKKILTADKDLFLRHATALYECWNAGSYGLGDVEGLMVMVGQDEGAVHYSKSKAKLLDTLMIFTKKGIYALASNRKADYFNSVKSDEFVGVVPPVTPIHRDKTCNDWQKASADVEKGADEERNLRRASLALTHQNNKFNLGAVPDDISGENSFFIYASK</sequence>
<dbReference type="EMBL" id="CATQJL010000316">
    <property type="protein sequence ID" value="CAJ0605668.1"/>
    <property type="molecule type" value="Genomic_DNA"/>
</dbReference>
<dbReference type="SMART" id="SM01285">
    <property type="entry name" value="FACT-Spt16_Nlob"/>
    <property type="match status" value="1"/>
</dbReference>
<evidence type="ECO:0000313" key="2">
    <source>
        <dbReference type="EMBL" id="CAJ0605668.1"/>
    </source>
</evidence>